<dbReference type="Proteomes" id="UP000324748">
    <property type="component" value="Unassembled WGS sequence"/>
</dbReference>
<comment type="caution">
    <text evidence="3">The sequence shown here is derived from an EMBL/GenBank/DDBJ whole genome shotgun (WGS) entry which is preliminary data.</text>
</comment>
<dbReference type="InterPro" id="IPR046496">
    <property type="entry name" value="DUF6589"/>
</dbReference>
<evidence type="ECO:0000313" key="6">
    <source>
        <dbReference type="Proteomes" id="UP000325313"/>
    </source>
</evidence>
<dbReference type="AlphaFoldDB" id="A0A5B0PCJ7"/>
<evidence type="ECO:0000313" key="4">
    <source>
        <dbReference type="EMBL" id="KAA1100341.1"/>
    </source>
</evidence>
<feature type="compositionally biased region" description="Acidic residues" evidence="1">
    <location>
        <begin position="823"/>
        <end position="834"/>
    </location>
</feature>
<evidence type="ECO:0000313" key="5">
    <source>
        <dbReference type="Proteomes" id="UP000324748"/>
    </source>
</evidence>
<name>A0A5B0PCJ7_PUCGR</name>
<dbReference type="EMBL" id="VSWC01000066">
    <property type="protein sequence ID" value="KAA1098502.1"/>
    <property type="molecule type" value="Genomic_DNA"/>
</dbReference>
<reference evidence="5 6" key="1">
    <citation type="submission" date="2019-05" db="EMBL/GenBank/DDBJ databases">
        <title>Emergence of the Ug99 lineage of the wheat stem rust pathogen through somatic hybridization.</title>
        <authorList>
            <person name="Li F."/>
            <person name="Upadhyaya N.M."/>
            <person name="Sperschneider J."/>
            <person name="Matny O."/>
            <person name="Nguyen-Phuc H."/>
            <person name="Mago R."/>
            <person name="Raley C."/>
            <person name="Miller M.E."/>
            <person name="Silverstein K.A.T."/>
            <person name="Henningsen E."/>
            <person name="Hirsch C.D."/>
            <person name="Visser B."/>
            <person name="Pretorius Z.A."/>
            <person name="Steffenson B.J."/>
            <person name="Schwessinger B."/>
            <person name="Dodds P.N."/>
            <person name="Figueroa M."/>
        </authorList>
    </citation>
    <scope>NUCLEOTIDE SEQUENCE [LARGE SCALE GENOMIC DNA]</scope>
    <source>
        <strain evidence="3">21-0</strain>
        <strain evidence="4 6">Ug99</strain>
    </source>
</reference>
<evidence type="ECO:0000256" key="1">
    <source>
        <dbReference type="SAM" id="MobiDB-lite"/>
    </source>
</evidence>
<proteinExistence type="predicted"/>
<feature type="region of interest" description="Disordered" evidence="1">
    <location>
        <begin position="805"/>
        <end position="834"/>
    </location>
</feature>
<dbReference type="OrthoDB" id="2495569at2759"/>
<evidence type="ECO:0000313" key="3">
    <source>
        <dbReference type="EMBL" id="KAA1098502.1"/>
    </source>
</evidence>
<feature type="domain" description="DUF6589" evidence="2">
    <location>
        <begin position="341"/>
        <end position="740"/>
    </location>
</feature>
<protein>
    <recommendedName>
        <fullName evidence="2">DUF6589 domain-containing protein</fullName>
    </recommendedName>
</protein>
<sequence length="834" mass="93988">MDQKILNLCKELRTPPAVMTPKQFIHQFVESDNSDIAYLRRFWASSGIDSTMALMGALRNEINRTDVGREAWYRFILQEAINISSTQLPPTGNYPAGRFHSSTTVQQSFFTAEAMASHDRTLTQHDMPFLFDLLIGTLKVPAPAVPAQQDEEVVGAAAAPETSNNMVSPEEQAGISYTSVAHGQDRAHHRAHRVATTICAMIAFTQNRRHNALQLNNSVRFFACGVSERVHEYLNYIGLASSRSTALASLSTLSSQGERAIRAAMRIVKSVPLAPTICIDNIDIEQHVHQLSVGNRSHTWRGTWGYIHVPCKELLAKLDPSELDLKAFHEAMRSVQKLEIQPHMFLPTPSEERYEVSVVKSQIAKVLFDYLATPSDKSLSFPTKPEPVEPISAKAPELLMLKLMDASDNSAEGIGQVFQSIIGQSGLSAEDFFQRLQPMDGDLGTVQNFNCLRSQRLPSSVPQNRLDNVFFQLGASHTLWNIGSNIFTHHFGNPSDQNNCGAWQHLEALGFPSEKAIQKKDFTMMINQMERVFEAVVYYCLRVIMKTSTDNTNLIKPTIPTDRWNQIVDDCYVRYFSPQARLTAAQPGACPKLNNTLLLLHDFSTVIEAKRSMKAGDVGRLMLIWKKWSIMTQSMKGITHYSSYLPRMVLMLTVILPPSLRKYLRHNLLISPTGREDHFVAKDFWLEIQNYWIKFLFNNNGTGTQIDRLRNTFSVNIFLLQRMFQSLKRDCGGKIIHQSHSNHLPPRSLEMFTILANNRDILAQYTARSTAEVDAVLNTFQLGLKKMKKLICNDGDLKQIKKHIYAQHHKSSSSDNPSNMGEVSEEGESGSEDM</sequence>
<dbReference type="Pfam" id="PF20231">
    <property type="entry name" value="DUF6589"/>
    <property type="match status" value="1"/>
</dbReference>
<evidence type="ECO:0000259" key="2">
    <source>
        <dbReference type="Pfam" id="PF20231"/>
    </source>
</evidence>
<keyword evidence="5" id="KW-1185">Reference proteome</keyword>
<organism evidence="3 5">
    <name type="scientific">Puccinia graminis f. sp. tritici</name>
    <dbReference type="NCBI Taxonomy" id="56615"/>
    <lineage>
        <taxon>Eukaryota</taxon>
        <taxon>Fungi</taxon>
        <taxon>Dikarya</taxon>
        <taxon>Basidiomycota</taxon>
        <taxon>Pucciniomycotina</taxon>
        <taxon>Pucciniomycetes</taxon>
        <taxon>Pucciniales</taxon>
        <taxon>Pucciniaceae</taxon>
        <taxon>Puccinia</taxon>
    </lineage>
</organism>
<accession>A0A5B0PCJ7</accession>
<gene>
    <name evidence="3" type="ORF">PGT21_035982</name>
    <name evidence="4" type="ORF">PGTUg99_019737</name>
</gene>
<dbReference type="EMBL" id="VDEP01000341">
    <property type="protein sequence ID" value="KAA1100341.1"/>
    <property type="molecule type" value="Genomic_DNA"/>
</dbReference>
<dbReference type="Proteomes" id="UP000325313">
    <property type="component" value="Unassembled WGS sequence"/>
</dbReference>